<dbReference type="EMBL" id="QKZK01000010">
    <property type="protein sequence ID" value="PZX17234.1"/>
    <property type="molecule type" value="Genomic_DNA"/>
</dbReference>
<evidence type="ECO:0000256" key="1">
    <source>
        <dbReference type="HAMAP-Rule" id="MF_00775"/>
    </source>
</evidence>
<reference evidence="3 4" key="1">
    <citation type="submission" date="2018-06" db="EMBL/GenBank/DDBJ databases">
        <title>Genomic Encyclopedia of Archaeal and Bacterial Type Strains, Phase II (KMG-II): from individual species to whole genera.</title>
        <authorList>
            <person name="Goeker M."/>
        </authorList>
    </citation>
    <scope>NUCLEOTIDE SEQUENCE [LARGE SCALE GENOMIC DNA]</scope>
    <source>
        <strain evidence="3 4">DSM 6779</strain>
    </source>
</reference>
<dbReference type="Gene3D" id="2.40.160.20">
    <property type="match status" value="1"/>
</dbReference>
<keyword evidence="4" id="KW-1185">Reference proteome</keyword>
<gene>
    <name evidence="3" type="ORF">LX69_01549</name>
</gene>
<protein>
    <recommendedName>
        <fullName evidence="1">UPF0311 protein LX69_01549</fullName>
    </recommendedName>
</protein>
<dbReference type="PANTHER" id="PTHR37315">
    <property type="entry name" value="UPF0311 PROTEIN BLR7842"/>
    <property type="match status" value="1"/>
</dbReference>
<dbReference type="Proteomes" id="UP000249239">
    <property type="component" value="Unassembled WGS sequence"/>
</dbReference>
<accession>A0A2W7NKP5</accession>
<dbReference type="Pfam" id="PF11578">
    <property type="entry name" value="DUF3237"/>
    <property type="match status" value="1"/>
</dbReference>
<dbReference type="AlphaFoldDB" id="A0A2W7NKP5"/>
<evidence type="ECO:0000313" key="3">
    <source>
        <dbReference type="EMBL" id="PZX17234.1"/>
    </source>
</evidence>
<sequence length="187" mass="21090">MVKLMNVMKRYLKIIILGWMLCTVQNLVAQSTTIDTTGDLFKDFRTELMWEANVKIGNTIVVGESKRGIRRIIPITGGTFSGSKIKGDVLPLGEDWQLVRPDGDTELYARYLLKTHDGHLIQVINRALIHTGAKGNDFYCKSVLDLEAPVDSPYDYLNHAVFMGTIRFPVLQPGEDPYVIIGVYRVM</sequence>
<proteinExistence type="inferred from homology"/>
<comment type="caution">
    <text evidence="3">The sequence shown here is derived from an EMBL/GenBank/DDBJ whole genome shotgun (WGS) entry which is preliminary data.</text>
</comment>
<name>A0A2W7NKP5_9BACT</name>
<organism evidence="3 4">
    <name type="scientific">Breznakibacter xylanolyticus</name>
    <dbReference type="NCBI Taxonomy" id="990"/>
    <lineage>
        <taxon>Bacteria</taxon>
        <taxon>Pseudomonadati</taxon>
        <taxon>Bacteroidota</taxon>
        <taxon>Bacteroidia</taxon>
        <taxon>Marinilabiliales</taxon>
        <taxon>Marinilabiliaceae</taxon>
        <taxon>Breznakibacter</taxon>
    </lineage>
</organism>
<evidence type="ECO:0000256" key="2">
    <source>
        <dbReference type="SAM" id="SignalP"/>
    </source>
</evidence>
<keyword evidence="2" id="KW-0732">Signal</keyword>
<feature type="signal peptide" evidence="2">
    <location>
        <begin position="1"/>
        <end position="29"/>
    </location>
</feature>
<comment type="similarity">
    <text evidence="1">Belongs to the UPF0311 family.</text>
</comment>
<dbReference type="InterPro" id="IPR020915">
    <property type="entry name" value="UPF0311"/>
</dbReference>
<evidence type="ECO:0000313" key="4">
    <source>
        <dbReference type="Proteomes" id="UP000249239"/>
    </source>
</evidence>
<dbReference type="PANTHER" id="PTHR37315:SF1">
    <property type="entry name" value="UPF0311 PROTEIN BLR7842"/>
    <property type="match status" value="1"/>
</dbReference>
<dbReference type="HAMAP" id="MF_00775">
    <property type="entry name" value="UPF0311"/>
    <property type="match status" value="1"/>
</dbReference>
<feature type="chain" id="PRO_5015992032" description="UPF0311 protein LX69_01549" evidence="2">
    <location>
        <begin position="30"/>
        <end position="187"/>
    </location>
</feature>